<sequence>MFAIVLVLIGRTIAIYVSLAPLKGFLEKWKVIINWGGLKGSLSIALALSLPHSFSGRENILVLTFSVVLFSLLFQGLTLNLIIKKMTLAPCEERTKPH</sequence>
<evidence type="ECO:0000313" key="8">
    <source>
        <dbReference type="Proteomes" id="UP001519272"/>
    </source>
</evidence>
<keyword evidence="2 5" id="KW-0812">Transmembrane</keyword>
<feature type="transmembrane region" description="Helical" evidence="5">
    <location>
        <begin position="60"/>
        <end position="83"/>
    </location>
</feature>
<evidence type="ECO:0000256" key="5">
    <source>
        <dbReference type="SAM" id="Phobius"/>
    </source>
</evidence>
<accession>A0ABS4FQL7</accession>
<organism evidence="7 8">
    <name type="scientific">Paenibacillus turicensis</name>
    <dbReference type="NCBI Taxonomy" id="160487"/>
    <lineage>
        <taxon>Bacteria</taxon>
        <taxon>Bacillati</taxon>
        <taxon>Bacillota</taxon>
        <taxon>Bacilli</taxon>
        <taxon>Bacillales</taxon>
        <taxon>Paenibacillaceae</taxon>
        <taxon>Paenibacillus</taxon>
    </lineage>
</organism>
<dbReference type="Proteomes" id="UP001519272">
    <property type="component" value="Unassembled WGS sequence"/>
</dbReference>
<keyword evidence="3 5" id="KW-1133">Transmembrane helix</keyword>
<comment type="caution">
    <text evidence="7">The sequence shown here is derived from an EMBL/GenBank/DDBJ whole genome shotgun (WGS) entry which is preliminary data.</text>
</comment>
<gene>
    <name evidence="7" type="ORF">J2Z32_001503</name>
</gene>
<evidence type="ECO:0000256" key="3">
    <source>
        <dbReference type="ARBA" id="ARBA00022989"/>
    </source>
</evidence>
<evidence type="ECO:0000313" key="7">
    <source>
        <dbReference type="EMBL" id="MBP1904879.1"/>
    </source>
</evidence>
<evidence type="ECO:0000259" key="6">
    <source>
        <dbReference type="Pfam" id="PF00999"/>
    </source>
</evidence>
<evidence type="ECO:0000256" key="1">
    <source>
        <dbReference type="ARBA" id="ARBA00004141"/>
    </source>
</evidence>
<keyword evidence="8" id="KW-1185">Reference proteome</keyword>
<name>A0ABS4FQL7_9BACL</name>
<dbReference type="EMBL" id="JAGGKG010000005">
    <property type="protein sequence ID" value="MBP1904879.1"/>
    <property type="molecule type" value="Genomic_DNA"/>
</dbReference>
<dbReference type="InterPro" id="IPR006153">
    <property type="entry name" value="Cation/H_exchanger_TM"/>
</dbReference>
<proteinExistence type="predicted"/>
<evidence type="ECO:0000256" key="2">
    <source>
        <dbReference type="ARBA" id="ARBA00022692"/>
    </source>
</evidence>
<reference evidence="7 8" key="1">
    <citation type="submission" date="2021-03" db="EMBL/GenBank/DDBJ databases">
        <title>Genomic Encyclopedia of Type Strains, Phase IV (KMG-IV): sequencing the most valuable type-strain genomes for metagenomic binning, comparative biology and taxonomic classification.</title>
        <authorList>
            <person name="Goeker M."/>
        </authorList>
    </citation>
    <scope>NUCLEOTIDE SEQUENCE [LARGE SCALE GENOMIC DNA]</scope>
    <source>
        <strain evidence="7 8">DSM 14349</strain>
    </source>
</reference>
<comment type="subcellular location">
    <subcellularLocation>
        <location evidence="1">Membrane</location>
        <topology evidence="1">Multi-pass membrane protein</topology>
    </subcellularLocation>
</comment>
<feature type="domain" description="Cation/H+ exchanger transmembrane" evidence="6">
    <location>
        <begin position="2"/>
        <end position="84"/>
    </location>
</feature>
<dbReference type="Pfam" id="PF00999">
    <property type="entry name" value="Na_H_Exchanger"/>
    <property type="match status" value="1"/>
</dbReference>
<evidence type="ECO:0000256" key="4">
    <source>
        <dbReference type="ARBA" id="ARBA00023136"/>
    </source>
</evidence>
<protein>
    <submittedName>
        <fullName evidence="7">NhaP-type Na+/H+ or K+/H+ antiporter</fullName>
    </submittedName>
</protein>
<keyword evidence="4 5" id="KW-0472">Membrane</keyword>